<keyword evidence="2" id="KW-1133">Transmembrane helix</keyword>
<evidence type="ECO:0000313" key="4">
    <source>
        <dbReference type="EMBL" id="QJI02769.1"/>
    </source>
</evidence>
<keyword evidence="2" id="KW-0812">Transmembrane</keyword>
<feature type="region of interest" description="Disordered" evidence="1">
    <location>
        <begin position="90"/>
        <end position="118"/>
    </location>
</feature>
<evidence type="ECO:0000256" key="2">
    <source>
        <dbReference type="SAM" id="Phobius"/>
    </source>
</evidence>
<name>A0A6H2A5H7_9ZZZZ</name>
<evidence type="ECO:0000313" key="3">
    <source>
        <dbReference type="EMBL" id="QJA54847.1"/>
    </source>
</evidence>
<sequence length="118" mass="13133">MNTNILFLAFLFLMVVNTIIAMATLIEIRDKKKEKTVTEDPELTKCKIALMQLFSGINKLTDLLEGKGRWTKLSSMLVIKAMDEEAQRITNKGGRNGLAVNTYPSKHSGRSSVSDGRS</sequence>
<dbReference type="EMBL" id="MT144543">
    <property type="protein sequence ID" value="QJA54847.1"/>
    <property type="molecule type" value="Genomic_DNA"/>
</dbReference>
<feature type="compositionally biased region" description="Polar residues" evidence="1">
    <location>
        <begin position="102"/>
        <end position="118"/>
    </location>
</feature>
<feature type="transmembrane region" description="Helical" evidence="2">
    <location>
        <begin position="6"/>
        <end position="26"/>
    </location>
</feature>
<proteinExistence type="predicted"/>
<gene>
    <name evidence="3" type="ORF">TM448A05997_0008</name>
    <name evidence="4" type="ORF">TM448B03632_0004</name>
</gene>
<accession>A0A6H2A5H7</accession>
<dbReference type="EMBL" id="MT145029">
    <property type="protein sequence ID" value="QJI02769.1"/>
    <property type="molecule type" value="Genomic_DNA"/>
</dbReference>
<organism evidence="3">
    <name type="scientific">viral metagenome</name>
    <dbReference type="NCBI Taxonomy" id="1070528"/>
    <lineage>
        <taxon>unclassified sequences</taxon>
        <taxon>metagenomes</taxon>
        <taxon>organismal metagenomes</taxon>
    </lineage>
</organism>
<dbReference type="AlphaFoldDB" id="A0A6H2A5H7"/>
<protein>
    <submittedName>
        <fullName evidence="3">Uncharacterized protein</fullName>
    </submittedName>
</protein>
<reference evidence="3" key="1">
    <citation type="submission" date="2020-03" db="EMBL/GenBank/DDBJ databases">
        <title>The deep terrestrial virosphere.</title>
        <authorList>
            <person name="Holmfeldt K."/>
            <person name="Nilsson E."/>
            <person name="Simone D."/>
            <person name="Lopez-Fernandez M."/>
            <person name="Wu X."/>
            <person name="de Brujin I."/>
            <person name="Lundin D."/>
            <person name="Andersson A."/>
            <person name="Bertilsson S."/>
            <person name="Dopson M."/>
        </authorList>
    </citation>
    <scope>NUCLEOTIDE SEQUENCE</scope>
    <source>
        <strain evidence="3">TM448A05997</strain>
        <strain evidence="4">TM448B03632</strain>
    </source>
</reference>
<keyword evidence="2" id="KW-0472">Membrane</keyword>
<evidence type="ECO:0000256" key="1">
    <source>
        <dbReference type="SAM" id="MobiDB-lite"/>
    </source>
</evidence>